<evidence type="ECO:0000313" key="3">
    <source>
        <dbReference type="EMBL" id="AZI32513.1"/>
    </source>
</evidence>
<keyword evidence="4" id="KW-1185">Reference proteome</keyword>
<dbReference type="InterPro" id="IPR013538">
    <property type="entry name" value="ASHA1/2-like_C"/>
</dbReference>
<organism evidence="3 4">
    <name type="scientific">Kaistella carnis</name>
    <dbReference type="NCBI Taxonomy" id="1241979"/>
    <lineage>
        <taxon>Bacteria</taxon>
        <taxon>Pseudomonadati</taxon>
        <taxon>Bacteroidota</taxon>
        <taxon>Flavobacteriia</taxon>
        <taxon>Flavobacteriales</taxon>
        <taxon>Weeksellaceae</taxon>
        <taxon>Chryseobacterium group</taxon>
        <taxon>Kaistella</taxon>
    </lineage>
</organism>
<dbReference type="Pfam" id="PF08327">
    <property type="entry name" value="AHSA1"/>
    <property type="match status" value="1"/>
</dbReference>
<dbReference type="SUPFAM" id="SSF55961">
    <property type="entry name" value="Bet v1-like"/>
    <property type="match status" value="1"/>
</dbReference>
<protein>
    <submittedName>
        <fullName evidence="3">Activator of HSP90 ATPase</fullName>
    </submittedName>
</protein>
<proteinExistence type="inferred from homology"/>
<sequence length="137" mass="15923">MEPITLDITILKPASKVWEYFTQSAHITKWNFATNDWTCPSAENNLEVGGHFDYRMEAKDGTFGFNFKGTFDEIIPFKLLRYHLDDGRKVEVTFEETDASTTIVTQTFEPDPSQPAQMQREGWYGILNNFHKYVENN</sequence>
<evidence type="ECO:0000256" key="1">
    <source>
        <dbReference type="ARBA" id="ARBA00006817"/>
    </source>
</evidence>
<name>A0A3G8XJ95_9FLAO</name>
<feature type="domain" description="Activator of Hsp90 ATPase homologue 1/2-like C-terminal" evidence="2">
    <location>
        <begin position="13"/>
        <end position="135"/>
    </location>
</feature>
<dbReference type="InterPro" id="IPR023393">
    <property type="entry name" value="START-like_dom_sf"/>
</dbReference>
<dbReference type="EMBL" id="CP034159">
    <property type="protein sequence ID" value="AZI32513.1"/>
    <property type="molecule type" value="Genomic_DNA"/>
</dbReference>
<evidence type="ECO:0000313" key="4">
    <source>
        <dbReference type="Proteomes" id="UP000270185"/>
    </source>
</evidence>
<evidence type="ECO:0000259" key="2">
    <source>
        <dbReference type="Pfam" id="PF08327"/>
    </source>
</evidence>
<dbReference type="Gene3D" id="3.30.530.20">
    <property type="match status" value="1"/>
</dbReference>
<gene>
    <name evidence="3" type="ORF">EIB73_04620</name>
</gene>
<accession>A0A3G8XJ95</accession>
<dbReference type="KEGG" id="ccas:EIB73_04620"/>
<dbReference type="AlphaFoldDB" id="A0A3G8XJ95"/>
<dbReference type="RefSeq" id="WP_125023084.1">
    <property type="nucleotide sequence ID" value="NZ_CP034159.1"/>
</dbReference>
<comment type="similarity">
    <text evidence="1">Belongs to the AHA1 family.</text>
</comment>
<dbReference type="OrthoDB" id="384974at2"/>
<reference evidence="4" key="1">
    <citation type="submission" date="2018-11" db="EMBL/GenBank/DDBJ databases">
        <title>Proposal to divide the Flavobacteriaceae and reorganize its genera based on Amino Acid Identity values calculated from whole genome sequences.</title>
        <authorList>
            <person name="Nicholson A.C."/>
            <person name="Gulvik C.A."/>
            <person name="Whitney A.M."/>
            <person name="Humrighouse B.W."/>
            <person name="Bell M."/>
            <person name="Holmes B."/>
            <person name="Steigerwalt A.G."/>
            <person name="Villarma A."/>
            <person name="Sheth M."/>
            <person name="Batra D."/>
            <person name="Pryor J."/>
            <person name="Bernardet J.-F."/>
            <person name="Hugo C."/>
            <person name="Kampfer P."/>
            <person name="Newman J.D."/>
            <person name="McQuiston J.R."/>
        </authorList>
    </citation>
    <scope>NUCLEOTIDE SEQUENCE [LARGE SCALE GENOMIC DNA]</scope>
    <source>
        <strain evidence="4">G0081</strain>
    </source>
</reference>
<dbReference type="Proteomes" id="UP000270185">
    <property type="component" value="Chromosome"/>
</dbReference>